<proteinExistence type="predicted"/>
<feature type="transmembrane region" description="Helical" evidence="1">
    <location>
        <begin position="265"/>
        <end position="283"/>
    </location>
</feature>
<organism evidence="2 3">
    <name type="scientific">Candidatus Roizmanbacteria bacterium CG07_land_8_20_14_0_80_34_15</name>
    <dbReference type="NCBI Taxonomy" id="1974849"/>
    <lineage>
        <taxon>Bacteria</taxon>
        <taxon>Candidatus Roizmaniibacteriota</taxon>
    </lineage>
</organism>
<feature type="transmembrane region" description="Helical" evidence="1">
    <location>
        <begin position="329"/>
        <end position="345"/>
    </location>
</feature>
<protein>
    <submittedName>
        <fullName evidence="2">Uncharacterized protein</fullName>
    </submittedName>
</protein>
<feature type="transmembrane region" description="Helical" evidence="1">
    <location>
        <begin position="357"/>
        <end position="376"/>
    </location>
</feature>
<gene>
    <name evidence="2" type="ORF">COT02_00840</name>
</gene>
<keyword evidence="1" id="KW-1133">Transmembrane helix</keyword>
<feature type="transmembrane region" description="Helical" evidence="1">
    <location>
        <begin position="197"/>
        <end position="220"/>
    </location>
</feature>
<evidence type="ECO:0000313" key="3">
    <source>
        <dbReference type="Proteomes" id="UP000230184"/>
    </source>
</evidence>
<sequence length="411" mass="47875">MFSNIKKLTAYILITNIGLILLLQLHNLSIFPLSRGFDAGSHLEYVNFLKNNWRIPLAYEGWELYQPPLYYFLVTFVSSPFGIKIIGLLLWILLMITSYKFFQKKFNNINISFIGTFITSSLPVVLYLTYTISNEFFSGVLISVALIYYDSFYKSTVKSSKIILGILLGLSFLAKSTAFILILSIALDQLILARYKIIKTVKILLIPLGISFLISGWFYLRNWILFGGPFISSYDFPKINPLMQTIVPRNLAFFLSLKGFLTMDLFRSHHYSFFSGTFFSWFYDGHNVIIPVQEFSKIGMILVLFSLPIFIFFLIGYFKEYFVKKNKSVIFLLYSTLLFIGYIAYNFRLPYYSTVKGVFLISAVIPFGYFFIMGIIPYKKYALYISLFLVIYTLILIRNFWILKFWYIGIT</sequence>
<name>A0A2M6YVK0_9BACT</name>
<evidence type="ECO:0000313" key="2">
    <source>
        <dbReference type="EMBL" id="PIU37442.1"/>
    </source>
</evidence>
<feature type="transmembrane region" description="Helical" evidence="1">
    <location>
        <begin position="162"/>
        <end position="185"/>
    </location>
</feature>
<dbReference type="Proteomes" id="UP000230184">
    <property type="component" value="Unassembled WGS sequence"/>
</dbReference>
<feature type="transmembrane region" description="Helical" evidence="1">
    <location>
        <begin position="295"/>
        <end position="317"/>
    </location>
</feature>
<comment type="caution">
    <text evidence="2">The sequence shown here is derived from an EMBL/GenBank/DDBJ whole genome shotgun (WGS) entry which is preliminary data.</text>
</comment>
<dbReference type="EMBL" id="PEWY01000019">
    <property type="protein sequence ID" value="PIU37442.1"/>
    <property type="molecule type" value="Genomic_DNA"/>
</dbReference>
<feature type="transmembrane region" description="Helical" evidence="1">
    <location>
        <begin position="12"/>
        <end position="33"/>
    </location>
</feature>
<feature type="transmembrane region" description="Helical" evidence="1">
    <location>
        <begin position="108"/>
        <end position="130"/>
    </location>
</feature>
<dbReference type="AlphaFoldDB" id="A0A2M6YVK0"/>
<keyword evidence="1" id="KW-0472">Membrane</keyword>
<accession>A0A2M6YVK0</accession>
<keyword evidence="1" id="KW-0812">Transmembrane</keyword>
<reference evidence="3" key="1">
    <citation type="submission" date="2017-09" db="EMBL/GenBank/DDBJ databases">
        <title>Depth-based differentiation of microbial function through sediment-hosted aquifers and enrichment of novel symbionts in the deep terrestrial subsurface.</title>
        <authorList>
            <person name="Probst A.J."/>
            <person name="Ladd B."/>
            <person name="Jarett J.K."/>
            <person name="Geller-Mcgrath D.E."/>
            <person name="Sieber C.M.K."/>
            <person name="Emerson J.B."/>
            <person name="Anantharaman K."/>
            <person name="Thomas B.C."/>
            <person name="Malmstrom R."/>
            <person name="Stieglmeier M."/>
            <person name="Klingl A."/>
            <person name="Woyke T."/>
            <person name="Ryan C.M."/>
            <person name="Banfield J.F."/>
        </authorList>
    </citation>
    <scope>NUCLEOTIDE SEQUENCE [LARGE SCALE GENOMIC DNA]</scope>
</reference>
<feature type="transmembrane region" description="Helical" evidence="1">
    <location>
        <begin position="383"/>
        <end position="408"/>
    </location>
</feature>
<evidence type="ECO:0000256" key="1">
    <source>
        <dbReference type="SAM" id="Phobius"/>
    </source>
</evidence>
<feature type="transmembrane region" description="Helical" evidence="1">
    <location>
        <begin position="69"/>
        <end position="96"/>
    </location>
</feature>